<proteinExistence type="predicted"/>
<dbReference type="RefSeq" id="WP_211875846.1">
    <property type="nucleotide sequence ID" value="NZ_JAAEDH010000024.1"/>
</dbReference>
<dbReference type="InterPro" id="IPR029058">
    <property type="entry name" value="AB_hydrolase_fold"/>
</dbReference>
<evidence type="ECO:0000313" key="2">
    <source>
        <dbReference type="EMBL" id="MBR0656983.1"/>
    </source>
</evidence>
<reference evidence="2" key="2">
    <citation type="journal article" date="2021" name="Syst. Appl. Microbiol.">
        <title>Roseomonas hellenica sp. nov., isolated from roots of wild-growing Alkanna tinctoria.</title>
        <authorList>
            <person name="Rat A."/>
            <person name="Naranjo H.D."/>
            <person name="Lebbe L."/>
            <person name="Cnockaert M."/>
            <person name="Krigas N."/>
            <person name="Grigoriadou K."/>
            <person name="Maloupa E."/>
            <person name="Willems A."/>
        </authorList>
    </citation>
    <scope>NUCLEOTIDE SEQUENCE</scope>
    <source>
        <strain evidence="2">LMG 28251</strain>
    </source>
</reference>
<sequence>MTQTEPLPELAAGASRMTTPCGGVADGLCWYRWGPDAGIPVVLFHGGSGSWRHWARNIADLAARRPVIAPDLPGLGTSAMPDDPAGPEEAAAALLAGLPGIVQGRFHLVGFSFGAMVSGLVAAEAPGLASLSLVGPAALGTPRQPVPLEKLRDKQGEGRREAHRANLRALMLHNPDTIDDTAIGIQEWNTIHARLRSRGFATSTRLRDALPRIAAPVQAIWGARDQVAYPALDERVDVLRAARPDATITLIPDTGHWAAYEAPDAVNALLQTFIARHDR</sequence>
<dbReference type="SUPFAM" id="SSF53474">
    <property type="entry name" value="alpha/beta-Hydrolases"/>
    <property type="match status" value="1"/>
</dbReference>
<feature type="domain" description="AB hydrolase-1" evidence="1">
    <location>
        <begin position="41"/>
        <end position="268"/>
    </location>
</feature>
<dbReference type="PANTHER" id="PTHR43798">
    <property type="entry name" value="MONOACYLGLYCEROL LIPASE"/>
    <property type="match status" value="1"/>
</dbReference>
<keyword evidence="3" id="KW-1185">Reference proteome</keyword>
<dbReference type="AlphaFoldDB" id="A0AAF1KQ34"/>
<reference evidence="2" key="1">
    <citation type="submission" date="2020-01" db="EMBL/GenBank/DDBJ databases">
        <authorList>
            <person name="Rat A."/>
        </authorList>
    </citation>
    <scope>NUCLEOTIDE SEQUENCE</scope>
    <source>
        <strain evidence="2">LMG 28251</strain>
    </source>
</reference>
<dbReference type="Pfam" id="PF12697">
    <property type="entry name" value="Abhydrolase_6"/>
    <property type="match status" value="1"/>
</dbReference>
<name>A0AAF1KQ34_9PROT</name>
<dbReference type="InterPro" id="IPR000073">
    <property type="entry name" value="AB_hydrolase_1"/>
</dbReference>
<dbReference type="GO" id="GO:0047372">
    <property type="term" value="F:monoacylglycerol lipase activity"/>
    <property type="evidence" value="ECO:0007669"/>
    <property type="project" value="TreeGrafter"/>
</dbReference>
<dbReference type="Proteomes" id="UP001196068">
    <property type="component" value="Unassembled WGS sequence"/>
</dbReference>
<accession>A0AAF1KQ34</accession>
<dbReference type="GO" id="GO:0046464">
    <property type="term" value="P:acylglycerol catabolic process"/>
    <property type="evidence" value="ECO:0007669"/>
    <property type="project" value="TreeGrafter"/>
</dbReference>
<evidence type="ECO:0000313" key="3">
    <source>
        <dbReference type="Proteomes" id="UP001196068"/>
    </source>
</evidence>
<keyword evidence="2" id="KW-0378">Hydrolase</keyword>
<organism evidence="2 3">
    <name type="scientific">Plastoroseomonas arctica</name>
    <dbReference type="NCBI Taxonomy" id="1509237"/>
    <lineage>
        <taxon>Bacteria</taxon>
        <taxon>Pseudomonadati</taxon>
        <taxon>Pseudomonadota</taxon>
        <taxon>Alphaproteobacteria</taxon>
        <taxon>Acetobacterales</taxon>
        <taxon>Acetobacteraceae</taxon>
        <taxon>Plastoroseomonas</taxon>
    </lineage>
</organism>
<dbReference type="EMBL" id="JAAEDH010000024">
    <property type="protein sequence ID" value="MBR0656983.1"/>
    <property type="molecule type" value="Genomic_DNA"/>
</dbReference>
<comment type="caution">
    <text evidence="2">The sequence shown here is derived from an EMBL/GenBank/DDBJ whole genome shotgun (WGS) entry which is preliminary data.</text>
</comment>
<gene>
    <name evidence="2" type="ORF">GXW79_18045</name>
</gene>
<dbReference type="GO" id="GO:0016020">
    <property type="term" value="C:membrane"/>
    <property type="evidence" value="ECO:0007669"/>
    <property type="project" value="TreeGrafter"/>
</dbReference>
<dbReference type="Gene3D" id="3.40.50.1820">
    <property type="entry name" value="alpha/beta hydrolase"/>
    <property type="match status" value="1"/>
</dbReference>
<protein>
    <submittedName>
        <fullName evidence="2">Alpha/beta fold hydrolase</fullName>
    </submittedName>
</protein>
<dbReference type="PANTHER" id="PTHR43798:SF5">
    <property type="entry name" value="MONOACYLGLYCEROL LIPASE ABHD6"/>
    <property type="match status" value="1"/>
</dbReference>
<dbReference type="InterPro" id="IPR050266">
    <property type="entry name" value="AB_hydrolase_sf"/>
</dbReference>
<evidence type="ECO:0000259" key="1">
    <source>
        <dbReference type="Pfam" id="PF12697"/>
    </source>
</evidence>